<protein>
    <submittedName>
        <fullName evidence="1">Uncharacterized protein</fullName>
    </submittedName>
</protein>
<comment type="caution">
    <text evidence="1">The sequence shown here is derived from an EMBL/GenBank/DDBJ whole genome shotgun (WGS) entry which is preliminary data.</text>
</comment>
<sequence>MRPLIRRCCSHLRGGSLRPNSPISPSLLNSLYSPFPVWLVRRNHGATDASRNANADAIVVGGGAAGIAVVGNLLEAIPRGRIVWIDRSFDGGSIGQLYREIPSYSPAGDFLQYAQALTTFRDICDAAPKPNALDALRDLDPELTCPLKHAADMLTLISDGLIQHPRVQPVLGTVTHSVRNPKTRHWQTTLTPNHDIGSLPPTPFHPPSPYSQHQQHTAPLLVYCVGTRPRTTDLPLPISRLTLDTCLSPTRLARLLPADEPRTIAVVGEGHAAVLVLRNLVGLVRGGVRPLVKKGIREMEREVREGEAIKKDLEGVDYVVQDAGFRRTRLPEVRPGLGVLGGPIGKPKNLVFNASAGSFYPNGASRDKVLGLFGAGSAFPGAQRSAAALGQPTVGVGGGDEEGAFGEDAGLGSGVVGAAVPRVLLDVRPTEEGI</sequence>
<keyword evidence="2" id="KW-1185">Reference proteome</keyword>
<name>A0ACB7P1P6_9PEZI</name>
<reference evidence="1 2" key="1">
    <citation type="journal article" date="2021" name="Nat. Commun.">
        <title>Genetic determinants of endophytism in the Arabidopsis root mycobiome.</title>
        <authorList>
            <person name="Mesny F."/>
            <person name="Miyauchi S."/>
            <person name="Thiergart T."/>
            <person name="Pickel B."/>
            <person name="Atanasova L."/>
            <person name="Karlsson M."/>
            <person name="Huettel B."/>
            <person name="Barry K.W."/>
            <person name="Haridas S."/>
            <person name="Chen C."/>
            <person name="Bauer D."/>
            <person name="Andreopoulos W."/>
            <person name="Pangilinan J."/>
            <person name="LaButti K."/>
            <person name="Riley R."/>
            <person name="Lipzen A."/>
            <person name="Clum A."/>
            <person name="Drula E."/>
            <person name="Henrissat B."/>
            <person name="Kohler A."/>
            <person name="Grigoriev I.V."/>
            <person name="Martin F.M."/>
            <person name="Hacquard S."/>
        </authorList>
    </citation>
    <scope>NUCLEOTIDE SEQUENCE [LARGE SCALE GENOMIC DNA]</scope>
    <source>
        <strain evidence="1 2">MPI-SDFR-AT-0079</strain>
    </source>
</reference>
<organism evidence="1 2">
    <name type="scientific">Chaetomium tenue</name>
    <dbReference type="NCBI Taxonomy" id="1854479"/>
    <lineage>
        <taxon>Eukaryota</taxon>
        <taxon>Fungi</taxon>
        <taxon>Dikarya</taxon>
        <taxon>Ascomycota</taxon>
        <taxon>Pezizomycotina</taxon>
        <taxon>Sordariomycetes</taxon>
        <taxon>Sordariomycetidae</taxon>
        <taxon>Sordariales</taxon>
        <taxon>Chaetomiaceae</taxon>
        <taxon>Chaetomium</taxon>
    </lineage>
</organism>
<dbReference type="EMBL" id="JAGIZQ010000005">
    <property type="protein sequence ID" value="KAH6627931.1"/>
    <property type="molecule type" value="Genomic_DNA"/>
</dbReference>
<evidence type="ECO:0000313" key="2">
    <source>
        <dbReference type="Proteomes" id="UP000724584"/>
    </source>
</evidence>
<gene>
    <name evidence="1" type="ORF">F5144DRAFT_621982</name>
</gene>
<evidence type="ECO:0000313" key="1">
    <source>
        <dbReference type="EMBL" id="KAH6627931.1"/>
    </source>
</evidence>
<dbReference type="Proteomes" id="UP000724584">
    <property type="component" value="Unassembled WGS sequence"/>
</dbReference>
<accession>A0ACB7P1P6</accession>
<proteinExistence type="predicted"/>